<feature type="domain" description="SIS" evidence="5">
    <location>
        <begin position="130"/>
        <end position="271"/>
    </location>
</feature>
<dbReference type="PANTHER" id="PTHR30514">
    <property type="entry name" value="GLUCOKINASE"/>
    <property type="match status" value="1"/>
</dbReference>
<evidence type="ECO:0000313" key="7">
    <source>
        <dbReference type="Proteomes" id="UP001252875"/>
    </source>
</evidence>
<reference evidence="6 7" key="1">
    <citation type="submission" date="2023-03" db="EMBL/GenBank/DDBJ databases">
        <authorList>
            <person name="Shen W."/>
            <person name="Cai J."/>
        </authorList>
    </citation>
    <scope>NUCLEOTIDE SEQUENCE [LARGE SCALE GENOMIC DNA]</scope>
    <source>
        <strain evidence="6 7">D6-4</strain>
    </source>
</reference>
<dbReference type="InterPro" id="IPR035472">
    <property type="entry name" value="RpiR-like_SIS"/>
</dbReference>
<keyword evidence="7" id="KW-1185">Reference proteome</keyword>
<dbReference type="SUPFAM" id="SSF53697">
    <property type="entry name" value="SIS domain"/>
    <property type="match status" value="1"/>
</dbReference>
<dbReference type="PANTHER" id="PTHR30514:SF1">
    <property type="entry name" value="HTH-TYPE TRANSCRIPTIONAL REGULATOR HEXR-RELATED"/>
    <property type="match status" value="1"/>
</dbReference>
<dbReference type="InterPro" id="IPR047640">
    <property type="entry name" value="RpiR-like"/>
</dbReference>
<dbReference type="InterPro" id="IPR009057">
    <property type="entry name" value="Homeodomain-like_sf"/>
</dbReference>
<keyword evidence="3" id="KW-0804">Transcription</keyword>
<sequence>MKQSVLSLLVARQPTFNPALQRVCTYIIENPEIAKTITTKKLAQECDVAESSITRFVQEIGFEKFSQFKISLAEELSQQNNSEDTTNEVLYDDISHDDSTEMTIKKVIYQNIQRIKELESLIQISQIEEAVALIKKAKTLNFVCTGASNVAANEATLRFSRAGKKCILWNDTSMQTISAATATADDLFIGISDSGKTASVLDCLKVAKKKGAATLAITSSSKSPIHSIAELTLLTPTHSSSSRSWESTTSKTSQILLIDILYVCYGLANFDSTIDSLEATHKALKYTRR</sequence>
<dbReference type="SUPFAM" id="SSF46689">
    <property type="entry name" value="Homeodomain-like"/>
    <property type="match status" value="1"/>
</dbReference>
<gene>
    <name evidence="6" type="ORF">P7D85_21410</name>
</gene>
<evidence type="ECO:0000256" key="1">
    <source>
        <dbReference type="ARBA" id="ARBA00023015"/>
    </source>
</evidence>
<dbReference type="PROSITE" id="PS51071">
    <property type="entry name" value="HTH_RPIR"/>
    <property type="match status" value="1"/>
</dbReference>
<protein>
    <submittedName>
        <fullName evidence="6">MurR/RpiR family transcriptional regulator</fullName>
    </submittedName>
</protein>
<comment type="caution">
    <text evidence="6">The sequence shown here is derived from an EMBL/GenBank/DDBJ whole genome shotgun (WGS) entry which is preliminary data.</text>
</comment>
<dbReference type="InterPro" id="IPR000281">
    <property type="entry name" value="HTH_RpiR"/>
</dbReference>
<keyword evidence="2" id="KW-0238">DNA-binding</keyword>
<dbReference type="Pfam" id="PF01418">
    <property type="entry name" value="HTH_6"/>
    <property type="match status" value="1"/>
</dbReference>
<organism evidence="6 7">
    <name type="scientific">Enterococcus hulanensis</name>
    <dbReference type="NCBI Taxonomy" id="2559929"/>
    <lineage>
        <taxon>Bacteria</taxon>
        <taxon>Bacillati</taxon>
        <taxon>Bacillota</taxon>
        <taxon>Bacilli</taxon>
        <taxon>Lactobacillales</taxon>
        <taxon>Enterococcaceae</taxon>
        <taxon>Enterococcus</taxon>
    </lineage>
</organism>
<dbReference type="Gene3D" id="1.10.10.10">
    <property type="entry name" value="Winged helix-like DNA-binding domain superfamily/Winged helix DNA-binding domain"/>
    <property type="match status" value="1"/>
</dbReference>
<evidence type="ECO:0000256" key="3">
    <source>
        <dbReference type="ARBA" id="ARBA00023163"/>
    </source>
</evidence>
<dbReference type="InterPro" id="IPR001347">
    <property type="entry name" value="SIS_dom"/>
</dbReference>
<dbReference type="Gene3D" id="3.40.50.10490">
    <property type="entry name" value="Glucose-6-phosphate isomerase like protein, domain 1"/>
    <property type="match status" value="1"/>
</dbReference>
<keyword evidence="1" id="KW-0805">Transcription regulation</keyword>
<dbReference type="Pfam" id="PF01380">
    <property type="entry name" value="SIS"/>
    <property type="match status" value="1"/>
</dbReference>
<accession>A0ABU3F838</accession>
<evidence type="ECO:0000259" key="5">
    <source>
        <dbReference type="PROSITE" id="PS51464"/>
    </source>
</evidence>
<evidence type="ECO:0000259" key="4">
    <source>
        <dbReference type="PROSITE" id="PS51071"/>
    </source>
</evidence>
<evidence type="ECO:0000313" key="6">
    <source>
        <dbReference type="EMBL" id="MDT2602326.1"/>
    </source>
</evidence>
<name>A0ABU3F838_9ENTE</name>
<dbReference type="EMBL" id="JARPYI010000018">
    <property type="protein sequence ID" value="MDT2602326.1"/>
    <property type="molecule type" value="Genomic_DNA"/>
</dbReference>
<feature type="domain" description="HTH rpiR-type" evidence="4">
    <location>
        <begin position="3"/>
        <end position="79"/>
    </location>
</feature>
<dbReference type="CDD" id="cd05013">
    <property type="entry name" value="SIS_RpiR"/>
    <property type="match status" value="1"/>
</dbReference>
<dbReference type="InterPro" id="IPR046348">
    <property type="entry name" value="SIS_dom_sf"/>
</dbReference>
<dbReference type="PROSITE" id="PS51464">
    <property type="entry name" value="SIS"/>
    <property type="match status" value="1"/>
</dbReference>
<dbReference type="RefSeq" id="WP_311823559.1">
    <property type="nucleotide sequence ID" value="NZ_JARPYF010000017.1"/>
</dbReference>
<dbReference type="Proteomes" id="UP001252875">
    <property type="component" value="Unassembled WGS sequence"/>
</dbReference>
<evidence type="ECO:0000256" key="2">
    <source>
        <dbReference type="ARBA" id="ARBA00023125"/>
    </source>
</evidence>
<proteinExistence type="predicted"/>
<dbReference type="InterPro" id="IPR036388">
    <property type="entry name" value="WH-like_DNA-bd_sf"/>
</dbReference>